<evidence type="ECO:0000259" key="5">
    <source>
        <dbReference type="Pfam" id="PF25944"/>
    </source>
</evidence>
<feature type="domain" description="Multidrug resistance protein MdtA-like beta-barrel" evidence="5">
    <location>
        <begin position="203"/>
        <end position="284"/>
    </location>
</feature>
<dbReference type="PROSITE" id="PS51257">
    <property type="entry name" value="PROKAR_LIPOPROTEIN"/>
    <property type="match status" value="1"/>
</dbReference>
<evidence type="ECO:0000259" key="3">
    <source>
        <dbReference type="Pfam" id="PF25876"/>
    </source>
</evidence>
<sequence length="378" mass="41295">MAIATKQTNIIPILFTAGLLTTAVLLSGCDFNQEQAKQPQRPAPVVGVYTLEEQPVELNITLPGRTLAYRVAEVRPQVDGILQQRLFTEGGEVKAGQQLYQIASAPYEAAYNRALAQLNSSKNSYERNKRLRKTNSVSQQDLDNARASYEIAQAELTITKINMDYTKVISPISGRISRSLITEGALVGMGQAQPLAVVQQIDPIYVDFTQSVSQLLKMQQQKNIEVPNVRLQLEDGSFYTQTGRLTLSEVSVNQGTGSVTLRAEFPNPNSKLLPGMFVKAELTEAKLADGILVPQQAVFRDHLGNAQVWVIDAQGQVQLRRFVTHRTVGNAWLVESGLVAGEQVITEGLQKVAPGVTPTLQPAANVELVKSFAADKEA</sequence>
<dbReference type="NCBIfam" id="TIGR01730">
    <property type="entry name" value="RND_mfp"/>
    <property type="match status" value="1"/>
</dbReference>
<accession>A0ABY6N204</accession>
<evidence type="ECO:0000256" key="2">
    <source>
        <dbReference type="ARBA" id="ARBA00009477"/>
    </source>
</evidence>
<dbReference type="PANTHER" id="PTHR30158:SF3">
    <property type="entry name" value="MULTIDRUG EFFLUX PUMP SUBUNIT ACRA-RELATED"/>
    <property type="match status" value="1"/>
</dbReference>
<dbReference type="Pfam" id="PF25944">
    <property type="entry name" value="Beta-barrel_RND"/>
    <property type="match status" value="1"/>
</dbReference>
<dbReference type="PANTHER" id="PTHR30158">
    <property type="entry name" value="ACRA/E-RELATED COMPONENT OF DRUG EFFLUX TRANSPORTER"/>
    <property type="match status" value="1"/>
</dbReference>
<dbReference type="Pfam" id="PF25967">
    <property type="entry name" value="RND-MFP_C"/>
    <property type="match status" value="1"/>
</dbReference>
<comment type="similarity">
    <text evidence="2">Belongs to the membrane fusion protein (MFP) (TC 8.A.1) family.</text>
</comment>
<reference evidence="7" key="1">
    <citation type="submission" date="2022-06" db="EMBL/GenBank/DDBJ databases">
        <title>Alkalimarinus sp. nov., isolated from gut of a Alitta virens.</title>
        <authorList>
            <person name="Yang A.I."/>
            <person name="Shin N.-R."/>
        </authorList>
    </citation>
    <scope>NUCLEOTIDE SEQUENCE</scope>
    <source>
        <strain evidence="7">A2M4</strain>
    </source>
</reference>
<name>A0ABY6N204_9ALTE</name>
<evidence type="ECO:0000313" key="8">
    <source>
        <dbReference type="Proteomes" id="UP001163739"/>
    </source>
</evidence>
<dbReference type="InterPro" id="IPR006143">
    <property type="entry name" value="RND_pump_MFP"/>
</dbReference>
<evidence type="ECO:0000313" key="7">
    <source>
        <dbReference type="EMBL" id="UZE96140.1"/>
    </source>
</evidence>
<dbReference type="RefSeq" id="WP_265047627.1">
    <property type="nucleotide sequence ID" value="NZ_CP100390.1"/>
</dbReference>
<dbReference type="InterPro" id="IPR058625">
    <property type="entry name" value="MdtA-like_BSH"/>
</dbReference>
<gene>
    <name evidence="7" type="ORF">NKI27_19160</name>
</gene>
<dbReference type="Pfam" id="PF25917">
    <property type="entry name" value="BSH_RND"/>
    <property type="match status" value="1"/>
</dbReference>
<dbReference type="Proteomes" id="UP001163739">
    <property type="component" value="Chromosome"/>
</dbReference>
<feature type="domain" description="Multidrug resistance protein MdtA-like alpha-helical hairpin" evidence="3">
    <location>
        <begin position="107"/>
        <end position="166"/>
    </location>
</feature>
<dbReference type="InterPro" id="IPR058627">
    <property type="entry name" value="MdtA-like_C"/>
</dbReference>
<dbReference type="EMBL" id="CP100390">
    <property type="protein sequence ID" value="UZE96140.1"/>
    <property type="molecule type" value="Genomic_DNA"/>
</dbReference>
<dbReference type="SUPFAM" id="SSF111369">
    <property type="entry name" value="HlyD-like secretion proteins"/>
    <property type="match status" value="1"/>
</dbReference>
<dbReference type="Gene3D" id="2.40.30.170">
    <property type="match status" value="1"/>
</dbReference>
<feature type="domain" description="Multidrug resistance protein MdtA-like C-terminal permuted SH3" evidence="6">
    <location>
        <begin position="291"/>
        <end position="351"/>
    </location>
</feature>
<comment type="subcellular location">
    <subcellularLocation>
        <location evidence="1">Cell inner membrane</location>
        <topology evidence="1">Lipid-anchor</topology>
    </subcellularLocation>
</comment>
<dbReference type="InterPro" id="IPR058624">
    <property type="entry name" value="MdtA-like_HH"/>
</dbReference>
<proteinExistence type="inferred from homology"/>
<protein>
    <submittedName>
        <fullName evidence="7">Efflux RND transporter periplasmic adaptor subunit</fullName>
    </submittedName>
</protein>
<dbReference type="Gene3D" id="2.40.420.20">
    <property type="match status" value="1"/>
</dbReference>
<dbReference type="Gene3D" id="2.40.50.100">
    <property type="match status" value="1"/>
</dbReference>
<evidence type="ECO:0000259" key="6">
    <source>
        <dbReference type="Pfam" id="PF25967"/>
    </source>
</evidence>
<dbReference type="Gene3D" id="1.10.287.470">
    <property type="entry name" value="Helix hairpin bin"/>
    <property type="match status" value="1"/>
</dbReference>
<feature type="domain" description="Multidrug resistance protein MdtA-like barrel-sandwich hybrid" evidence="4">
    <location>
        <begin position="70"/>
        <end position="199"/>
    </location>
</feature>
<organism evidence="7 8">
    <name type="scientific">Alkalimarinus alittae</name>
    <dbReference type="NCBI Taxonomy" id="2961619"/>
    <lineage>
        <taxon>Bacteria</taxon>
        <taxon>Pseudomonadati</taxon>
        <taxon>Pseudomonadota</taxon>
        <taxon>Gammaproteobacteria</taxon>
        <taxon>Alteromonadales</taxon>
        <taxon>Alteromonadaceae</taxon>
        <taxon>Alkalimarinus</taxon>
    </lineage>
</organism>
<dbReference type="InterPro" id="IPR058626">
    <property type="entry name" value="MdtA-like_b-barrel"/>
</dbReference>
<dbReference type="Pfam" id="PF25876">
    <property type="entry name" value="HH_MFP_RND"/>
    <property type="match status" value="1"/>
</dbReference>
<evidence type="ECO:0000259" key="4">
    <source>
        <dbReference type="Pfam" id="PF25917"/>
    </source>
</evidence>
<keyword evidence="8" id="KW-1185">Reference proteome</keyword>
<evidence type="ECO:0000256" key="1">
    <source>
        <dbReference type="ARBA" id="ARBA00004519"/>
    </source>
</evidence>